<sequence>MNLEEHHYGEEVDKITLDGVQPFGNSYQFDLFHLDNKKIKKKIKTLAPDTKTYMNIVFSYRQTQWNDGDTLEWIYNSIPFEVVLLDSHMLSVKGRKFYQYVVGVKP</sequence>
<organism evidence="1 2">
    <name type="scientific">Pseudocitrobacter faecalis</name>
    <dbReference type="NCBI Taxonomy" id="1398493"/>
    <lineage>
        <taxon>Bacteria</taxon>
        <taxon>Pseudomonadati</taxon>
        <taxon>Pseudomonadota</taxon>
        <taxon>Gammaproteobacteria</taxon>
        <taxon>Enterobacterales</taxon>
        <taxon>Enterobacteriaceae</taxon>
        <taxon>Pseudocitrobacter</taxon>
    </lineage>
</organism>
<evidence type="ECO:0000313" key="1">
    <source>
        <dbReference type="EMBL" id="RBP13419.1"/>
    </source>
</evidence>
<protein>
    <submittedName>
        <fullName evidence="1">Uncharacterized protein</fullName>
    </submittedName>
</protein>
<comment type="caution">
    <text evidence="1">The sequence shown here is derived from an EMBL/GenBank/DDBJ whole genome shotgun (WGS) entry which is preliminary data.</text>
</comment>
<proteinExistence type="predicted"/>
<dbReference type="RefSeq" id="WP_113857404.1">
    <property type="nucleotide sequence ID" value="NZ_QNRL01000002.1"/>
</dbReference>
<accession>A0ABX9G0C0</accession>
<dbReference type="Proteomes" id="UP000253201">
    <property type="component" value="Unassembled WGS sequence"/>
</dbReference>
<name>A0ABX9G0C0_9ENTR</name>
<dbReference type="EMBL" id="QNRL01000002">
    <property type="protein sequence ID" value="RBP13419.1"/>
    <property type="molecule type" value="Genomic_DNA"/>
</dbReference>
<evidence type="ECO:0000313" key="2">
    <source>
        <dbReference type="Proteomes" id="UP000253201"/>
    </source>
</evidence>
<reference evidence="1 2" key="1">
    <citation type="submission" date="2018-06" db="EMBL/GenBank/DDBJ databases">
        <title>Genomic Encyclopedia of Type Strains, Phase IV (KMG-IV): sequencing the most valuable type-strain genomes for metagenomic binning, comparative biology and taxonomic classification.</title>
        <authorList>
            <person name="Goeker M."/>
        </authorList>
    </citation>
    <scope>NUCLEOTIDE SEQUENCE [LARGE SCALE GENOMIC DNA]</scope>
    <source>
        <strain evidence="1 2">DSM 27453</strain>
    </source>
</reference>
<keyword evidence="2" id="KW-1185">Reference proteome</keyword>
<gene>
    <name evidence="1" type="ORF">DFQ50_102152</name>
</gene>